<dbReference type="Proteomes" id="UP001295684">
    <property type="component" value="Unassembled WGS sequence"/>
</dbReference>
<proteinExistence type="predicted"/>
<sequence length="294" mass="34480">MEVKKTRQRKRTSILRSIISQPFNSDGEFVGLHEKILNANKNEAFRMIRKNKLVSKKKEYVDKLEKCKKEHCIEEELDIDKDATLMINNFTLLTQVESNSLDIIYIRFMIGDESKQLIFPPFADTSYIPISNITKDLYLVFLRKKGEEPSYLDNMIGNIELPLEEFLDQRKHRIKRSVQLTSDASQVLTHLDMCFDVRLCYSRVTFLKNLIQDIDELINRETLFENYDQEEDKDQESLQHFIAEKQKAFQGFLARKSLRDAQSKELYKQFNLKMGEESEESSSSDSNDSNTDSD</sequence>
<dbReference type="AlphaFoldDB" id="A0AAD1U6S7"/>
<accession>A0AAD1U6S7</accession>
<dbReference type="EMBL" id="CAMPGE010004130">
    <property type="protein sequence ID" value="CAI2362973.1"/>
    <property type="molecule type" value="Genomic_DNA"/>
</dbReference>
<evidence type="ECO:0000313" key="2">
    <source>
        <dbReference type="EMBL" id="CAI2362973.1"/>
    </source>
</evidence>
<protein>
    <submittedName>
        <fullName evidence="2">Uncharacterized protein</fullName>
    </submittedName>
</protein>
<reference evidence="2" key="1">
    <citation type="submission" date="2023-07" db="EMBL/GenBank/DDBJ databases">
        <authorList>
            <consortium name="AG Swart"/>
            <person name="Singh M."/>
            <person name="Singh A."/>
            <person name="Seah K."/>
            <person name="Emmerich C."/>
        </authorList>
    </citation>
    <scope>NUCLEOTIDE SEQUENCE</scope>
    <source>
        <strain evidence="2">DP1</strain>
    </source>
</reference>
<comment type="caution">
    <text evidence="2">The sequence shown here is derived from an EMBL/GenBank/DDBJ whole genome shotgun (WGS) entry which is preliminary data.</text>
</comment>
<evidence type="ECO:0000256" key="1">
    <source>
        <dbReference type="SAM" id="MobiDB-lite"/>
    </source>
</evidence>
<feature type="compositionally biased region" description="Low complexity" evidence="1">
    <location>
        <begin position="283"/>
        <end position="294"/>
    </location>
</feature>
<evidence type="ECO:0000313" key="3">
    <source>
        <dbReference type="Proteomes" id="UP001295684"/>
    </source>
</evidence>
<keyword evidence="3" id="KW-1185">Reference proteome</keyword>
<feature type="region of interest" description="Disordered" evidence="1">
    <location>
        <begin position="272"/>
        <end position="294"/>
    </location>
</feature>
<name>A0AAD1U6S7_EUPCR</name>
<organism evidence="2 3">
    <name type="scientific">Euplotes crassus</name>
    <dbReference type="NCBI Taxonomy" id="5936"/>
    <lineage>
        <taxon>Eukaryota</taxon>
        <taxon>Sar</taxon>
        <taxon>Alveolata</taxon>
        <taxon>Ciliophora</taxon>
        <taxon>Intramacronucleata</taxon>
        <taxon>Spirotrichea</taxon>
        <taxon>Hypotrichia</taxon>
        <taxon>Euplotida</taxon>
        <taxon>Euplotidae</taxon>
        <taxon>Moneuplotes</taxon>
    </lineage>
</organism>
<gene>
    <name evidence="2" type="ORF">ECRASSUSDP1_LOCUS4303</name>
</gene>